<comment type="catalytic activity">
    <reaction evidence="6">
        <text>precorrin-5 + S-adenosyl-L-methionine + H2O = precorrin-6A + acetate + S-adenosyl-L-homocysteine + 2 H(+)</text>
        <dbReference type="Rhea" id="RHEA:18261"/>
        <dbReference type="ChEBI" id="CHEBI:15377"/>
        <dbReference type="ChEBI" id="CHEBI:15378"/>
        <dbReference type="ChEBI" id="CHEBI:30089"/>
        <dbReference type="ChEBI" id="CHEBI:57856"/>
        <dbReference type="ChEBI" id="CHEBI:59789"/>
        <dbReference type="ChEBI" id="CHEBI:77871"/>
        <dbReference type="ChEBI" id="CHEBI:77872"/>
        <dbReference type="EC" id="2.1.1.152"/>
    </reaction>
</comment>
<dbReference type="PANTHER" id="PTHR43467:SF1">
    <property type="entry name" value="PRECORRIN-6A SYNTHASE [DEACETYLATING]"/>
    <property type="match status" value="1"/>
</dbReference>
<name>A0A511X9K3_9PROT</name>
<keyword evidence="9" id="KW-1185">Reference proteome</keyword>
<dbReference type="Gene3D" id="3.40.1010.10">
    <property type="entry name" value="Cobalt-precorrin-4 Transmethylase, Domain 1"/>
    <property type="match status" value="1"/>
</dbReference>
<dbReference type="STRING" id="1120919.GCA_000429165_01225"/>
<keyword evidence="2" id="KW-0169">Cobalamin biosynthesis</keyword>
<comment type="caution">
    <text evidence="8">The sequence shown here is derived from an EMBL/GenBank/DDBJ whole genome shotgun (WGS) entry which is preliminary data.</text>
</comment>
<dbReference type="RefSeq" id="WP_026397322.1">
    <property type="nucleotide sequence ID" value="NZ_AUBI01000003.1"/>
</dbReference>
<dbReference type="InterPro" id="IPR012797">
    <property type="entry name" value="CobF"/>
</dbReference>
<protein>
    <recommendedName>
        <fullName evidence="6">Precorrin-6A synthase [deacetylating]</fullName>
        <ecNumber evidence="6">2.1.1.152</ecNumber>
    </recommendedName>
</protein>
<accession>A0A511X9K3</accession>
<proteinExistence type="predicted"/>
<evidence type="ECO:0000259" key="7">
    <source>
        <dbReference type="Pfam" id="PF00590"/>
    </source>
</evidence>
<dbReference type="InterPro" id="IPR000878">
    <property type="entry name" value="4pyrrol_Mease"/>
</dbReference>
<keyword evidence="4 6" id="KW-0808">Transferase</keyword>
<evidence type="ECO:0000256" key="6">
    <source>
        <dbReference type="PIRNR" id="PIRNR036525"/>
    </source>
</evidence>
<dbReference type="NCBIfam" id="TIGR02434">
    <property type="entry name" value="CobF"/>
    <property type="match status" value="1"/>
</dbReference>
<evidence type="ECO:0000256" key="3">
    <source>
        <dbReference type="ARBA" id="ARBA00022603"/>
    </source>
</evidence>
<comment type="pathway">
    <text evidence="1">Cofactor biosynthesis; adenosylcobalamin biosynthesis.</text>
</comment>
<dbReference type="GO" id="GO:0043819">
    <property type="term" value="F:precorrin-6A synthase (deacetylating) activity"/>
    <property type="evidence" value="ECO:0007669"/>
    <property type="project" value="UniProtKB-EC"/>
</dbReference>
<feature type="domain" description="Tetrapyrrole methylase" evidence="7">
    <location>
        <begin position="4"/>
        <end position="216"/>
    </location>
</feature>
<dbReference type="Gene3D" id="3.30.950.10">
    <property type="entry name" value="Methyltransferase, Cobalt-precorrin-4 Transmethylase, Domain 2"/>
    <property type="match status" value="1"/>
</dbReference>
<dbReference type="OrthoDB" id="9787471at2"/>
<dbReference type="AlphaFoldDB" id="A0A511X9K3"/>
<evidence type="ECO:0000313" key="8">
    <source>
        <dbReference type="EMBL" id="GEN59615.1"/>
    </source>
</evidence>
<dbReference type="PIRSF" id="PIRSF036525">
    <property type="entry name" value="CobF"/>
    <property type="match status" value="1"/>
</dbReference>
<dbReference type="SUPFAM" id="SSF53790">
    <property type="entry name" value="Tetrapyrrole methylase"/>
    <property type="match status" value="1"/>
</dbReference>
<dbReference type="InterPro" id="IPR014777">
    <property type="entry name" value="4pyrrole_Mease_sub1"/>
</dbReference>
<dbReference type="Pfam" id="PF00590">
    <property type="entry name" value="TP_methylase"/>
    <property type="match status" value="1"/>
</dbReference>
<evidence type="ECO:0000256" key="4">
    <source>
        <dbReference type="ARBA" id="ARBA00022679"/>
    </source>
</evidence>
<evidence type="ECO:0000313" key="9">
    <source>
        <dbReference type="Proteomes" id="UP000321635"/>
    </source>
</evidence>
<dbReference type="PANTHER" id="PTHR43467">
    <property type="entry name" value="COBALT-PRECORRIN-2 C(20)-METHYLTRANSFERASE"/>
    <property type="match status" value="1"/>
</dbReference>
<gene>
    <name evidence="8" type="primary">cobF</name>
    <name evidence="8" type="ORF">ANI02nite_14990</name>
</gene>
<comment type="function">
    <text evidence="6">Catalyzes the methylation of C-1 in precorrin-5 and the subsequent extrusion of acetic acid from the resulting intermediate to form cobalt-precorrin-6A.</text>
</comment>
<dbReference type="CDD" id="cd11643">
    <property type="entry name" value="Precorrin-6A-synthase"/>
    <property type="match status" value="1"/>
</dbReference>
<dbReference type="InterPro" id="IPR014776">
    <property type="entry name" value="4pyrrole_Mease_sub2"/>
</dbReference>
<evidence type="ECO:0000256" key="5">
    <source>
        <dbReference type="ARBA" id="ARBA00022691"/>
    </source>
</evidence>
<dbReference type="InterPro" id="IPR035996">
    <property type="entry name" value="4pyrrol_Methylase_sf"/>
</dbReference>
<evidence type="ECO:0000256" key="1">
    <source>
        <dbReference type="ARBA" id="ARBA00004953"/>
    </source>
</evidence>
<dbReference type="EMBL" id="BJYF01000007">
    <property type="protein sequence ID" value="GEN59615.1"/>
    <property type="molecule type" value="Genomic_DNA"/>
</dbReference>
<organism evidence="8 9">
    <name type="scientific">Acetobacter nitrogenifigens DSM 23921 = NBRC 105050</name>
    <dbReference type="NCBI Taxonomy" id="1120919"/>
    <lineage>
        <taxon>Bacteria</taxon>
        <taxon>Pseudomonadati</taxon>
        <taxon>Pseudomonadota</taxon>
        <taxon>Alphaproteobacteria</taxon>
        <taxon>Acetobacterales</taxon>
        <taxon>Acetobacteraceae</taxon>
        <taxon>Acetobacter</taxon>
    </lineage>
</organism>
<dbReference type="GO" id="GO:0009236">
    <property type="term" value="P:cobalamin biosynthetic process"/>
    <property type="evidence" value="ECO:0007669"/>
    <property type="project" value="UniProtKB-KW"/>
</dbReference>
<reference evidence="8 9" key="1">
    <citation type="submission" date="2019-07" db="EMBL/GenBank/DDBJ databases">
        <title>Whole genome shotgun sequence of Acetobacter nitrogenifigens NBRC 105050.</title>
        <authorList>
            <person name="Hosoyama A."/>
            <person name="Uohara A."/>
            <person name="Ohji S."/>
            <person name="Ichikawa N."/>
        </authorList>
    </citation>
    <scope>NUCLEOTIDE SEQUENCE [LARGE SCALE GENOMIC DNA]</scope>
    <source>
        <strain evidence="8 9">NBRC 105050</strain>
    </source>
</reference>
<keyword evidence="5 6" id="KW-0949">S-adenosyl-L-methionine</keyword>
<keyword evidence="3 6" id="KW-0489">Methyltransferase</keyword>
<sequence>MLELILVGVGTGNPEHLTLQAVRELNAADLILIPRKGEDKTDLADLRRTICAQVLTNPAVRIVEFDMPRRDASAPDYRRGVDSWHDAIAEAWSDAIGRNLPTGGKAALLVWGDPALYDSSLRIAARLTPKPIVRSIPGIMSPNMLAAAHGVAMNEIGAPFLVTTGRQLRDHGWPQGANTVVVMLDGECSFRHLAPEGIVIYWGAYVGMPEQILLSGPLLQTGPRIAAARAAARAEHGWIMDIYLLRRAANKDDGEAVIP</sequence>
<dbReference type="GO" id="GO:0032259">
    <property type="term" value="P:methylation"/>
    <property type="evidence" value="ECO:0007669"/>
    <property type="project" value="UniProtKB-KW"/>
</dbReference>
<dbReference type="EC" id="2.1.1.152" evidence="6"/>
<dbReference type="Proteomes" id="UP000321635">
    <property type="component" value="Unassembled WGS sequence"/>
</dbReference>
<evidence type="ECO:0000256" key="2">
    <source>
        <dbReference type="ARBA" id="ARBA00022573"/>
    </source>
</evidence>